<feature type="transmembrane region" description="Helical" evidence="6">
    <location>
        <begin position="31"/>
        <end position="64"/>
    </location>
</feature>
<protein>
    <submittedName>
        <fullName evidence="7">Cobalt transport protein</fullName>
    </submittedName>
</protein>
<dbReference type="RefSeq" id="WP_156742158.1">
    <property type="nucleotide sequence ID" value="NZ_CACRYJ010000050.1"/>
</dbReference>
<sequence length="372" mass="38322">MTTMQRSPGPPVSGPPSTERHTAVSLHPLAWWAWGAGIAVALTRTLNPLVIALLLAAVTLVVVIRRDDSPWARAFGAYLWLGLVVIAVRVAFYLLVGLPDGSPVLVDLPRIPLPGWVDSIELLGPVHAAGLLGAIYAGLRLAALIITFGAANALANPKRALRCLPASLHHLGTAVVIAVSVTPQLFSAVARVRRAQLLRGLDGRGPRAFAGRLIPVLQDALEQALALAASMDSRGYARGHRPGGDRRVGTLLVVALLAGLIGTYGLLDGTAPDWLGPPLLAAGAAIAVVASVLAGRQVRRTRYRPDPWGLPESLVAVCGVAAAVAIGLGAAIEPASVSASLSPLTWPTLPLSGVIAAGAAALPAVLPGRSTR</sequence>
<evidence type="ECO:0000313" key="7">
    <source>
        <dbReference type="EMBL" id="VZO38762.1"/>
    </source>
</evidence>
<evidence type="ECO:0000256" key="2">
    <source>
        <dbReference type="ARBA" id="ARBA00022692"/>
    </source>
</evidence>
<feature type="transmembrane region" description="Helical" evidence="6">
    <location>
        <begin position="248"/>
        <end position="267"/>
    </location>
</feature>
<organism evidence="7 8">
    <name type="scientific">Occultella aeris</name>
    <dbReference type="NCBI Taxonomy" id="2761496"/>
    <lineage>
        <taxon>Bacteria</taxon>
        <taxon>Bacillati</taxon>
        <taxon>Actinomycetota</taxon>
        <taxon>Actinomycetes</taxon>
        <taxon>Micrococcales</taxon>
        <taxon>Ruaniaceae</taxon>
        <taxon>Occultella</taxon>
    </lineage>
</organism>
<feature type="transmembrane region" description="Helical" evidence="6">
    <location>
        <begin position="344"/>
        <end position="366"/>
    </location>
</feature>
<dbReference type="InterPro" id="IPR003339">
    <property type="entry name" value="ABC/ECF_trnsptr_transmembrane"/>
</dbReference>
<keyword evidence="8" id="KW-1185">Reference proteome</keyword>
<feature type="region of interest" description="Disordered" evidence="5">
    <location>
        <begin position="1"/>
        <end position="20"/>
    </location>
</feature>
<keyword evidence="2 6" id="KW-0812">Transmembrane</keyword>
<dbReference type="AlphaFoldDB" id="A0A7M4DMW7"/>
<keyword evidence="3 6" id="KW-1133">Transmembrane helix</keyword>
<keyword evidence="4 6" id="KW-0472">Membrane</keyword>
<dbReference type="Proteomes" id="UP000419743">
    <property type="component" value="Unassembled WGS sequence"/>
</dbReference>
<feature type="transmembrane region" description="Helical" evidence="6">
    <location>
        <begin position="279"/>
        <end position="298"/>
    </location>
</feature>
<dbReference type="PANTHER" id="PTHR33514:SF15">
    <property type="entry name" value="COBALT TRANSPORT PROTEIN"/>
    <property type="match status" value="1"/>
</dbReference>
<dbReference type="PANTHER" id="PTHR33514">
    <property type="entry name" value="PROTEIN ABCI12, CHLOROPLASTIC"/>
    <property type="match status" value="1"/>
</dbReference>
<feature type="transmembrane region" description="Helical" evidence="6">
    <location>
        <begin position="310"/>
        <end position="332"/>
    </location>
</feature>
<evidence type="ECO:0000256" key="5">
    <source>
        <dbReference type="SAM" id="MobiDB-lite"/>
    </source>
</evidence>
<reference evidence="7 8" key="1">
    <citation type="submission" date="2019-11" db="EMBL/GenBank/DDBJ databases">
        <authorList>
            <person name="Criscuolo A."/>
        </authorList>
    </citation>
    <scope>NUCLEOTIDE SEQUENCE [LARGE SCALE GENOMIC DNA]</scope>
    <source>
        <strain evidence="7">CIP111667</strain>
    </source>
</reference>
<evidence type="ECO:0000256" key="4">
    <source>
        <dbReference type="ARBA" id="ARBA00023136"/>
    </source>
</evidence>
<dbReference type="GO" id="GO:0005886">
    <property type="term" value="C:plasma membrane"/>
    <property type="evidence" value="ECO:0007669"/>
    <property type="project" value="TreeGrafter"/>
</dbReference>
<evidence type="ECO:0000256" key="3">
    <source>
        <dbReference type="ARBA" id="ARBA00022989"/>
    </source>
</evidence>
<comment type="subcellular location">
    <subcellularLocation>
        <location evidence="1">Membrane</location>
        <topology evidence="1">Multi-pass membrane protein</topology>
    </subcellularLocation>
</comment>
<evidence type="ECO:0000256" key="6">
    <source>
        <dbReference type="SAM" id="Phobius"/>
    </source>
</evidence>
<evidence type="ECO:0000313" key="8">
    <source>
        <dbReference type="Proteomes" id="UP000419743"/>
    </source>
</evidence>
<feature type="transmembrane region" description="Helical" evidence="6">
    <location>
        <begin position="76"/>
        <end position="96"/>
    </location>
</feature>
<proteinExistence type="predicted"/>
<accession>A0A7M4DMW7</accession>
<feature type="transmembrane region" description="Helical" evidence="6">
    <location>
        <begin position="131"/>
        <end position="155"/>
    </location>
</feature>
<comment type="caution">
    <text evidence="7">The sequence shown here is derived from an EMBL/GenBank/DDBJ whole genome shotgun (WGS) entry which is preliminary data.</text>
</comment>
<name>A0A7M4DMW7_9MICO</name>
<dbReference type="Pfam" id="PF02361">
    <property type="entry name" value="CbiQ"/>
    <property type="match status" value="1"/>
</dbReference>
<evidence type="ECO:0000256" key="1">
    <source>
        <dbReference type="ARBA" id="ARBA00004141"/>
    </source>
</evidence>
<dbReference type="EMBL" id="CACRYJ010000050">
    <property type="protein sequence ID" value="VZO38762.1"/>
    <property type="molecule type" value="Genomic_DNA"/>
</dbReference>
<gene>
    <name evidence="7" type="ORF">HALOF300_03495</name>
</gene>